<reference evidence="1" key="1">
    <citation type="submission" date="2020-08" db="EMBL/GenBank/DDBJ databases">
        <title>Bridging the membrane lipid divide: bacteria of the FCB group superphylum have the potential to synthesize archaeal ether lipids.</title>
        <authorList>
            <person name="Villanueva L."/>
            <person name="von Meijenfeldt F.A.B."/>
            <person name="Westbye A.B."/>
            <person name="Yadav S."/>
            <person name="Hopmans E.C."/>
            <person name="Dutilh B.E."/>
            <person name="Sinninghe Damste J.S."/>
        </authorList>
    </citation>
    <scope>NUCLEOTIDE SEQUENCE</scope>
    <source>
        <strain evidence="1">NIOZ-UU159</strain>
    </source>
</reference>
<proteinExistence type="predicted"/>
<organism evidence="1">
    <name type="scientific">Virus NIOZ-UU159</name>
    <dbReference type="NCBI Taxonomy" id="2763270"/>
    <lineage>
        <taxon>Viruses</taxon>
    </lineage>
</organism>
<dbReference type="EMBL" id="MW030591">
    <property type="protein sequence ID" value="QPI16656.1"/>
    <property type="molecule type" value="Genomic_DNA"/>
</dbReference>
<evidence type="ECO:0000313" key="1">
    <source>
        <dbReference type="EMBL" id="QPI16656.1"/>
    </source>
</evidence>
<protein>
    <submittedName>
        <fullName evidence="1">Uncharacterized protein</fullName>
    </submittedName>
</protein>
<accession>A0A7S9SV87</accession>
<gene>
    <name evidence="1" type="ORF">NIOZUU159_00149</name>
</gene>
<name>A0A7S9SV87_9VIRU</name>
<sequence>MSKVYKKKEKKHICGKEKTIYEFEDKKYIKQKGKNGEVYIEFNKYIEKKKANGECLNPLLDRRLQILNKLMKKSSSVKAVVDTSSERRKASSAVRAKKENVLNITNSSSFKLSPGPARTPKRFTLSEARISNRSASSIKKQCKVNCEKDGRICNTKSGRCIKPKKEKSVIVKKVKLEVFAERPCKQDCSALNKICKLSTRRCVNPPKAKPKPTAENFKPCKKNCGEGKICNFLSGRCIKQKE</sequence>